<protein>
    <submittedName>
        <fullName evidence="2">ABC transporter permease subunit</fullName>
    </submittedName>
</protein>
<dbReference type="Proteomes" id="UP000601768">
    <property type="component" value="Unassembled WGS sequence"/>
</dbReference>
<evidence type="ECO:0000313" key="2">
    <source>
        <dbReference type="EMBL" id="MBC3764785.1"/>
    </source>
</evidence>
<accession>A0A8J6ILT5</accession>
<sequence length="270" mass="30923">MAFVRPVFYLALFELKRLFFSPRGWLTLAVYSLVWGLLFYYIISHGAETLYSQEFSRMAHSVMGELGISELYNWPMPELTVFWMLAIYLFPFLCITFSADQTVSDRERGTLRYLLSRVSRQQILAGRFLGKVLLMALLSAVTFIAALVYGGLRDTSLLSSAVPQAGFLWLHLMLALIPYIAFMTMLNTLLRSARSVLLVTVLSMGLMTVLFSFLVWWQPWLEFVSYIQPGNDLMQLYAIPAKLLQSYWQPALQVIVFLSVASYISQRNAL</sequence>
<dbReference type="GO" id="GO:0005886">
    <property type="term" value="C:plasma membrane"/>
    <property type="evidence" value="ECO:0007669"/>
    <property type="project" value="UniProtKB-SubCell"/>
</dbReference>
<feature type="transmembrane region" description="Helical" evidence="1">
    <location>
        <begin position="168"/>
        <end position="189"/>
    </location>
</feature>
<feature type="transmembrane region" description="Helical" evidence="1">
    <location>
        <begin position="247"/>
        <end position="264"/>
    </location>
</feature>
<evidence type="ECO:0000256" key="1">
    <source>
        <dbReference type="SAM" id="Phobius"/>
    </source>
</evidence>
<keyword evidence="1" id="KW-0472">Membrane</keyword>
<keyword evidence="1" id="KW-1133">Transmembrane helix</keyword>
<comment type="caution">
    <text evidence="2">The sequence shown here is derived from an EMBL/GenBank/DDBJ whole genome shotgun (WGS) entry which is preliminary data.</text>
</comment>
<reference evidence="2" key="2">
    <citation type="submission" date="2020-08" db="EMBL/GenBank/DDBJ databases">
        <authorList>
            <person name="Lai Q."/>
        </authorList>
    </citation>
    <scope>NUCLEOTIDE SEQUENCE</scope>
    <source>
        <strain evidence="2">S27-2</strain>
    </source>
</reference>
<reference evidence="2" key="1">
    <citation type="journal article" date="2018" name="Int. J. Syst. Evol. Microbiol.">
        <title>Neptunicella marina gen. nov., sp. nov., isolated from surface seawater.</title>
        <authorList>
            <person name="Liu X."/>
            <person name="Lai Q."/>
            <person name="Du Y."/>
            <person name="Zhang X."/>
            <person name="Liu Z."/>
            <person name="Sun F."/>
            <person name="Shao Z."/>
        </authorList>
    </citation>
    <scope>NUCLEOTIDE SEQUENCE</scope>
    <source>
        <strain evidence="2">S27-2</strain>
    </source>
</reference>
<evidence type="ECO:0000313" key="3">
    <source>
        <dbReference type="Proteomes" id="UP000601768"/>
    </source>
</evidence>
<gene>
    <name evidence="2" type="ORF">H8B19_02780</name>
</gene>
<keyword evidence="3" id="KW-1185">Reference proteome</keyword>
<dbReference type="Pfam" id="PF12679">
    <property type="entry name" value="ABC2_membrane_2"/>
    <property type="match status" value="1"/>
</dbReference>
<feature type="transmembrane region" description="Helical" evidence="1">
    <location>
        <begin position="124"/>
        <end position="148"/>
    </location>
</feature>
<dbReference type="EMBL" id="JACNEP010000002">
    <property type="protein sequence ID" value="MBC3764785.1"/>
    <property type="molecule type" value="Genomic_DNA"/>
</dbReference>
<dbReference type="AlphaFoldDB" id="A0A8J6ILT5"/>
<dbReference type="RefSeq" id="WP_186505262.1">
    <property type="nucleotide sequence ID" value="NZ_JACNEP010000002.1"/>
</dbReference>
<dbReference type="PANTHER" id="PTHR43471">
    <property type="entry name" value="ABC TRANSPORTER PERMEASE"/>
    <property type="match status" value="1"/>
</dbReference>
<dbReference type="GO" id="GO:0140359">
    <property type="term" value="F:ABC-type transporter activity"/>
    <property type="evidence" value="ECO:0007669"/>
    <property type="project" value="InterPro"/>
</dbReference>
<name>A0A8J6ILT5_9ALTE</name>
<organism evidence="2 3">
    <name type="scientific">Neptunicella marina</name>
    <dbReference type="NCBI Taxonomy" id="2125989"/>
    <lineage>
        <taxon>Bacteria</taxon>
        <taxon>Pseudomonadati</taxon>
        <taxon>Pseudomonadota</taxon>
        <taxon>Gammaproteobacteria</taxon>
        <taxon>Alteromonadales</taxon>
        <taxon>Alteromonadaceae</taxon>
        <taxon>Neptunicella</taxon>
    </lineage>
</organism>
<proteinExistence type="predicted"/>
<feature type="transmembrane region" description="Helical" evidence="1">
    <location>
        <begin position="25"/>
        <end position="43"/>
    </location>
</feature>
<feature type="transmembrane region" description="Helical" evidence="1">
    <location>
        <begin position="81"/>
        <end position="103"/>
    </location>
</feature>
<keyword evidence="1" id="KW-0812">Transmembrane</keyword>
<feature type="transmembrane region" description="Helical" evidence="1">
    <location>
        <begin position="196"/>
        <end position="217"/>
    </location>
</feature>